<dbReference type="NCBIfam" id="TIGR03769">
    <property type="entry name" value="P_ac_wall_RPT"/>
    <property type="match status" value="2"/>
</dbReference>
<keyword evidence="2" id="KW-0472">Membrane</keyword>
<accession>A0ABX7DET0</accession>
<feature type="region of interest" description="Disordered" evidence="1">
    <location>
        <begin position="497"/>
        <end position="538"/>
    </location>
</feature>
<feature type="chain" id="PRO_5046680229" evidence="3">
    <location>
        <begin position="46"/>
        <end position="862"/>
    </location>
</feature>
<gene>
    <name evidence="4" type="ORF">I6I72_01000</name>
</gene>
<feature type="compositionally biased region" description="Low complexity" evidence="1">
    <location>
        <begin position="752"/>
        <end position="772"/>
    </location>
</feature>
<feature type="signal peptide" evidence="3">
    <location>
        <begin position="1"/>
        <end position="45"/>
    </location>
</feature>
<keyword evidence="5" id="KW-1185">Reference proteome</keyword>
<keyword evidence="2" id="KW-1133">Transmembrane helix</keyword>
<proteinExistence type="predicted"/>
<name>A0ABX7DET0_CORST</name>
<evidence type="ECO:0000313" key="5">
    <source>
        <dbReference type="Proteomes" id="UP000595757"/>
    </source>
</evidence>
<keyword evidence="3" id="KW-0732">Signal</keyword>
<dbReference type="InterPro" id="IPR022435">
    <property type="entry name" value="Surface-anchored_actinobac"/>
</dbReference>
<feature type="region of interest" description="Disordered" evidence="1">
    <location>
        <begin position="234"/>
        <end position="257"/>
    </location>
</feature>
<evidence type="ECO:0000313" key="4">
    <source>
        <dbReference type="EMBL" id="QQU77201.1"/>
    </source>
</evidence>
<sequence>MVVIFYSEDLTSELKKGLHTVARNRTRYLALLTTLSLLTPGVALAGPDDGKAIATQSHVDSPKTFWEGDNFVLKSEHNSTTTPLPDTVAWIGKGWGRDGGNQYQFTLPADNSFDFIGKPGETYYAAPFNPTGSHDPIWLGFGADAGLPVKNFRDEYASLDIVSVDGPGDFELFNYHNSPADLRRMLGTTPNSAHSAELTAGTHTHNYTMFTKPGRYEVTYRTTARKKDGTLIASEPTTTSLQVGGMKPADSPTPSLQERYDAAADGDASAAGYKLSIAPKSNPEKDGDKNLSTISFNAENKASGTLTLLIDGYFLTDLPVSDGVAQWDEFLGPLGSEIQAVFTPEGDAPRWISETLAYAPQSQVSTDSAKSADKWNESHKPRNLAPMEETVPSTPEFHTRIERVNDSVSKLVVDTEDKNFSGFINGGLYERGSNFATLDFDAAINNGHAEFLFEDEGYYDEAKVKVTVTPHPTIMAGSGSVVLTDKYESGKTYKADGKLDVAEAPSDENPTNPTTSSVPKETSVPATEGKNPEGTEGTVCSAKLSLDHGHVDIMGVREGDAFETKLKDETNIGASGLTYRKLDDVVFAVHNNAMIPRPENHSDPSFDFMGPVGEKTFLLPQTQKRDVIWPGYNTETLNYKDYKDGVVQLNIKPVSMPEGASFGMWLTDFGGPGEILVDSTKDDFTIDTTFPTHTHTNWAFSKPGTYVFEVTYTAETTDGKKLASQPQHLTMAMGDKAIADCAADKPEPKPAPSSTSKAPAPKPAPSSTSAAPKPKPTTKPAPSSTSKAPAPKPAPSSTSAAPKPKPTPKPQPKPQPDKEGSSFNPLSLVLPVVLATVFQAFFNFYRDHRAEIDRWMRGLTGR</sequence>
<dbReference type="Proteomes" id="UP000595757">
    <property type="component" value="Chromosome"/>
</dbReference>
<dbReference type="PANTHER" id="PTHR48148:SF3">
    <property type="entry name" value="KERATINOCYTE PROLINE-RICH PROTEIN"/>
    <property type="match status" value="1"/>
</dbReference>
<organism evidence="4 5">
    <name type="scientific">Corynebacterium striatum</name>
    <dbReference type="NCBI Taxonomy" id="43770"/>
    <lineage>
        <taxon>Bacteria</taxon>
        <taxon>Bacillati</taxon>
        <taxon>Actinomycetota</taxon>
        <taxon>Actinomycetes</taxon>
        <taxon>Mycobacteriales</taxon>
        <taxon>Corynebacteriaceae</taxon>
        <taxon>Corynebacterium</taxon>
    </lineage>
</organism>
<feature type="compositionally biased region" description="Pro residues" evidence="1">
    <location>
        <begin position="803"/>
        <end position="814"/>
    </location>
</feature>
<feature type="compositionally biased region" description="Low complexity" evidence="1">
    <location>
        <begin position="780"/>
        <end position="802"/>
    </location>
</feature>
<dbReference type="EMBL" id="CP068158">
    <property type="protein sequence ID" value="QQU77201.1"/>
    <property type="molecule type" value="Genomic_DNA"/>
</dbReference>
<evidence type="ECO:0000256" key="1">
    <source>
        <dbReference type="SAM" id="MobiDB-lite"/>
    </source>
</evidence>
<reference evidence="4 5" key="1">
    <citation type="submission" date="2021-01" db="EMBL/GenBank/DDBJ databases">
        <title>FDA dAtabase for Regulatory Grade micrObial Sequences (FDA-ARGOS): Supporting development and validation of Infectious Disease Dx tests.</title>
        <authorList>
            <person name="Sproer C."/>
            <person name="Gronow S."/>
            <person name="Severitt S."/>
            <person name="Schroder I."/>
            <person name="Tallon L."/>
            <person name="Sadzewicz L."/>
            <person name="Zhao X."/>
            <person name="Boylan J."/>
            <person name="Ott S."/>
            <person name="Bowen H."/>
            <person name="Vavikolanu K."/>
            <person name="Mehta A."/>
            <person name="Aluvathingal J."/>
            <person name="Nadendla S."/>
            <person name="Lowell S."/>
            <person name="Myers T."/>
            <person name="Yan Y."/>
            <person name="Sichtig H."/>
        </authorList>
    </citation>
    <scope>NUCLEOTIDE SEQUENCE [LARGE SCALE GENOMIC DNA]</scope>
    <source>
        <strain evidence="4 5">FDAARGOS_1115</strain>
    </source>
</reference>
<dbReference type="PANTHER" id="PTHR48148">
    <property type="entry name" value="KERATINOCYTE PROLINE-RICH PROTEIN"/>
    <property type="match status" value="1"/>
</dbReference>
<feature type="region of interest" description="Disordered" evidence="1">
    <location>
        <begin position="742"/>
        <end position="822"/>
    </location>
</feature>
<evidence type="ECO:0000256" key="2">
    <source>
        <dbReference type="SAM" id="Phobius"/>
    </source>
</evidence>
<evidence type="ECO:0000256" key="3">
    <source>
        <dbReference type="SAM" id="SignalP"/>
    </source>
</evidence>
<feature type="transmembrane region" description="Helical" evidence="2">
    <location>
        <begin position="826"/>
        <end position="845"/>
    </location>
</feature>
<protein>
    <submittedName>
        <fullName evidence="4">Choice-of-anchor M domain-containing protein</fullName>
    </submittedName>
</protein>
<dbReference type="NCBIfam" id="NF038134">
    <property type="entry name" value="choice_anch_M"/>
    <property type="match status" value="2"/>
</dbReference>
<keyword evidence="2" id="KW-0812">Transmembrane</keyword>
<feature type="compositionally biased region" description="Polar residues" evidence="1">
    <location>
        <begin position="508"/>
        <end position="520"/>
    </location>
</feature>